<proteinExistence type="inferred from homology"/>
<evidence type="ECO:0000256" key="4">
    <source>
        <dbReference type="ARBA" id="ARBA00023187"/>
    </source>
</evidence>
<dbReference type="PANTHER" id="PTHR14152">
    <property type="entry name" value="SQUAMOUS CELL CARCINOMA ANTIGEN RECOGNISED BY CYTOTOXIC T LYMPHOCYTES"/>
    <property type="match status" value="1"/>
</dbReference>
<reference evidence="7 8" key="1">
    <citation type="submission" date="2016-04" db="EMBL/GenBank/DDBJ databases">
        <title>The genome of Intoshia linei affirms orthonectids as highly simplified spiralians.</title>
        <authorList>
            <person name="Mikhailov K.V."/>
            <person name="Slusarev G.S."/>
            <person name="Nikitin M.A."/>
            <person name="Logacheva M.D."/>
            <person name="Penin A."/>
            <person name="Aleoshin V."/>
            <person name="Panchin Y.V."/>
        </authorList>
    </citation>
    <scope>NUCLEOTIDE SEQUENCE [LARGE SCALE GENOMIC DNA]</scope>
    <source>
        <strain evidence="7">Intl2013</strain>
        <tissue evidence="7">Whole animal</tissue>
    </source>
</reference>
<evidence type="ECO:0000313" key="7">
    <source>
        <dbReference type="EMBL" id="OAF71614.1"/>
    </source>
</evidence>
<comment type="caution">
    <text evidence="7">The sequence shown here is derived from an EMBL/GenBank/DDBJ whole genome shotgun (WGS) entry which is preliminary data.</text>
</comment>
<dbReference type="Pfam" id="PF19252">
    <property type="entry name" value="HIND"/>
    <property type="match status" value="1"/>
</dbReference>
<comment type="similarity">
    <text evidence="2">Belongs to the SNU66/SART1 family.</text>
</comment>
<accession>A0A177BDI6</accession>
<dbReference type="PANTHER" id="PTHR14152:SF5">
    <property type="entry name" value="U4_U6.U5 TRI-SNRNP-ASSOCIATED PROTEIN 1"/>
    <property type="match status" value="1"/>
</dbReference>
<dbReference type="GO" id="GO:0046540">
    <property type="term" value="C:U4/U6 x U5 tri-snRNP complex"/>
    <property type="evidence" value="ECO:0007669"/>
    <property type="project" value="InterPro"/>
</dbReference>
<keyword evidence="8" id="KW-1185">Reference proteome</keyword>
<evidence type="ECO:0000256" key="6">
    <source>
        <dbReference type="SAM" id="MobiDB-lite"/>
    </source>
</evidence>
<keyword evidence="3" id="KW-0507">mRNA processing</keyword>
<evidence type="ECO:0000256" key="2">
    <source>
        <dbReference type="ARBA" id="ARBA00006076"/>
    </source>
</evidence>
<dbReference type="EMBL" id="LWCA01000037">
    <property type="protein sequence ID" value="OAF71614.1"/>
    <property type="molecule type" value="Genomic_DNA"/>
</dbReference>
<dbReference type="Pfam" id="PF03343">
    <property type="entry name" value="SART-1"/>
    <property type="match status" value="1"/>
</dbReference>
<keyword evidence="5" id="KW-0539">Nucleus</keyword>
<dbReference type="GO" id="GO:0000481">
    <property type="term" value="P:maturation of 5S rRNA"/>
    <property type="evidence" value="ECO:0007669"/>
    <property type="project" value="TreeGrafter"/>
</dbReference>
<gene>
    <name evidence="7" type="ORF">A3Q56_00588</name>
</gene>
<dbReference type="GO" id="GO:0045292">
    <property type="term" value="P:mRNA cis splicing, via spliceosome"/>
    <property type="evidence" value="ECO:0007669"/>
    <property type="project" value="TreeGrafter"/>
</dbReference>
<evidence type="ECO:0000256" key="3">
    <source>
        <dbReference type="ARBA" id="ARBA00022664"/>
    </source>
</evidence>
<evidence type="ECO:0000256" key="1">
    <source>
        <dbReference type="ARBA" id="ARBA00004123"/>
    </source>
</evidence>
<dbReference type="InterPro" id="IPR045347">
    <property type="entry name" value="HIND"/>
</dbReference>
<feature type="region of interest" description="Disordered" evidence="6">
    <location>
        <begin position="588"/>
        <end position="618"/>
    </location>
</feature>
<sequence length="632" mass="73420">MTENDNKDLKQYKNVDKDKVSDKMETYKTNATMGSKELQKDSLSIQDTNKLRAKLGLKPLDTSENTESGEIEYEKRPDVHTPAVNFGEKVKSETIKEKLEQRQERRRLMSKAKYKKSLGEGKVLSAAEWIAKNRIMTDKREKEIAEMEKAIEESTQMKTYDSSHLTGLTIAHDENAFKEGINQILTLKDRYVLDEDDQDVLVNVNIVDDEKAEENIFNKKHTRDYNPYDDNDEKIQEKKMLSKYDDRLYGKKIKKFTLEDNGVYSGEQEKIKKELEMNKSSMQQSLELPPPRIMSDYMTHNEMLKFKKIKRKVVKKRRRLKADDLLDDFVDVGVDEKKIKVDVKDEKDIKDVKDLKLDDRDKLNSLELCRLNDKKTDSHSIIDELMKETENVIQDHPNIQMTGVKTGNVVFEYTSEFCKSLNDDIYSKNLPEKSIIKNDEKETSETKHEENVKKDTYKSTKNLAETLFVDEASLGGGAGKTLRLAAQKGYLDKTKLYNASTGSMKYLEAKNFSIETKRYEETGNRRNSERYGAVSYDFRELNKYKPTFNLTYFNEHGMEMDSKEAFRYLSHKFHGKGSGVRKIQKRTKKRKESLMMQNSVASDEAFEKSKKLSNIQKQKKSPFLMLGTSDSK</sequence>
<feature type="region of interest" description="Disordered" evidence="6">
    <location>
        <begin position="1"/>
        <end position="23"/>
    </location>
</feature>
<name>A0A177BDI6_9BILA</name>
<evidence type="ECO:0000313" key="8">
    <source>
        <dbReference type="Proteomes" id="UP000078046"/>
    </source>
</evidence>
<organism evidence="7 8">
    <name type="scientific">Intoshia linei</name>
    <dbReference type="NCBI Taxonomy" id="1819745"/>
    <lineage>
        <taxon>Eukaryota</taxon>
        <taxon>Metazoa</taxon>
        <taxon>Spiralia</taxon>
        <taxon>Lophotrochozoa</taxon>
        <taxon>Mesozoa</taxon>
        <taxon>Orthonectida</taxon>
        <taxon>Rhopaluridae</taxon>
        <taxon>Intoshia</taxon>
    </lineage>
</organism>
<dbReference type="InterPro" id="IPR005011">
    <property type="entry name" value="SNU66/SART1"/>
</dbReference>
<dbReference type="AlphaFoldDB" id="A0A177BDI6"/>
<evidence type="ECO:0008006" key="9">
    <source>
        <dbReference type="Google" id="ProtNLM"/>
    </source>
</evidence>
<dbReference type="Proteomes" id="UP000078046">
    <property type="component" value="Unassembled WGS sequence"/>
</dbReference>
<dbReference type="OrthoDB" id="5583at2759"/>
<comment type="subcellular location">
    <subcellularLocation>
        <location evidence="1">Nucleus</location>
    </subcellularLocation>
</comment>
<evidence type="ECO:0000256" key="5">
    <source>
        <dbReference type="ARBA" id="ARBA00023242"/>
    </source>
</evidence>
<keyword evidence="4" id="KW-0508">mRNA splicing</keyword>
<protein>
    <recommendedName>
        <fullName evidence="9">U4/U6.U5 tri-snRNP-associated protein 1</fullName>
    </recommendedName>
</protein>